<protein>
    <recommendedName>
        <fullName evidence="11">ABC transporter domain-containing protein</fullName>
    </recommendedName>
</protein>
<gene>
    <name evidence="9" type="ORF">OIU85_030154</name>
</gene>
<evidence type="ECO:0000259" key="7">
    <source>
        <dbReference type="Pfam" id="PF01061"/>
    </source>
</evidence>
<name>A0A9Q0QCV9_SALVM</name>
<sequence>MAAGLFRLIAGVCRTMIIANTGGALTLLLVFLLGGFILPQGTIPNWWEWGYWLSPLSYAYKAIAVNEMFAPRWMNKLASDNATRLGTAVLHSLEVSTDKNWYWIGTAAILGFAVLFNVLFTFSLEYFSPLGKPQAIISEETINQGTQSKRGSPPQSEASSDGNSTSKMEILRMSSPSNPNGLVKTSDSTLEAANGSLDNLKDAIVGLPGITGLSTEQRKRLTIAVELVANPSIIFMDEPTWVLMQGRRHCYENSPTPAKKHILDHHLAKLKIVYAA</sequence>
<dbReference type="AlphaFoldDB" id="A0A9Q0QCV9"/>
<evidence type="ECO:0000259" key="8">
    <source>
        <dbReference type="Pfam" id="PF08370"/>
    </source>
</evidence>
<reference evidence="9" key="2">
    <citation type="journal article" date="2023" name="Int. J. Mol. Sci.">
        <title>De Novo Assembly and Annotation of 11 Diverse Shrub Willow (Salix) Genomes Reveals Novel Gene Organization in Sex-Linked Regions.</title>
        <authorList>
            <person name="Hyden B."/>
            <person name="Feng K."/>
            <person name="Yates T.B."/>
            <person name="Jawdy S."/>
            <person name="Cereghino C."/>
            <person name="Smart L.B."/>
            <person name="Muchero W."/>
        </authorList>
    </citation>
    <scope>NUCLEOTIDE SEQUENCE [LARGE SCALE GENOMIC DNA]</scope>
    <source>
        <tissue evidence="9">Shoot tip</tissue>
    </source>
</reference>
<dbReference type="SUPFAM" id="SSF52540">
    <property type="entry name" value="P-loop containing nucleoside triphosphate hydrolases"/>
    <property type="match status" value="1"/>
</dbReference>
<comment type="caution">
    <text evidence="9">The sequence shown here is derived from an EMBL/GenBank/DDBJ whole genome shotgun (WGS) entry which is preliminary data.</text>
</comment>
<accession>A0A9Q0QCV9</accession>
<dbReference type="InterPro" id="IPR013525">
    <property type="entry name" value="ABC2_TM"/>
</dbReference>
<evidence type="ECO:0000256" key="4">
    <source>
        <dbReference type="ARBA" id="ARBA00023136"/>
    </source>
</evidence>
<dbReference type="EMBL" id="JAPFFL010000009">
    <property type="protein sequence ID" value="KAJ6704311.1"/>
    <property type="molecule type" value="Genomic_DNA"/>
</dbReference>
<dbReference type="OrthoDB" id="825072at2759"/>
<dbReference type="GO" id="GO:0140359">
    <property type="term" value="F:ABC-type transporter activity"/>
    <property type="evidence" value="ECO:0007669"/>
    <property type="project" value="InterPro"/>
</dbReference>
<evidence type="ECO:0000313" key="10">
    <source>
        <dbReference type="Proteomes" id="UP001151529"/>
    </source>
</evidence>
<keyword evidence="3 6" id="KW-1133">Transmembrane helix</keyword>
<evidence type="ECO:0000313" key="9">
    <source>
        <dbReference type="EMBL" id="KAJ6704311.1"/>
    </source>
</evidence>
<dbReference type="Pfam" id="PF01061">
    <property type="entry name" value="ABC2_membrane"/>
    <property type="match status" value="1"/>
</dbReference>
<dbReference type="Pfam" id="PF08370">
    <property type="entry name" value="PDR_assoc"/>
    <property type="match status" value="1"/>
</dbReference>
<dbReference type="PANTHER" id="PTHR48040:SF53">
    <property type="entry name" value="ABC TRANSPORTER G FAMILY MEMBER 35-LIKE"/>
    <property type="match status" value="1"/>
</dbReference>
<dbReference type="InterPro" id="IPR027417">
    <property type="entry name" value="P-loop_NTPase"/>
</dbReference>
<feature type="region of interest" description="Disordered" evidence="5">
    <location>
        <begin position="144"/>
        <end position="166"/>
    </location>
</feature>
<comment type="subcellular location">
    <subcellularLocation>
        <location evidence="1">Membrane</location>
        <topology evidence="1">Multi-pass membrane protein</topology>
    </subcellularLocation>
</comment>
<keyword evidence="4 6" id="KW-0472">Membrane</keyword>
<evidence type="ECO:0000256" key="5">
    <source>
        <dbReference type="SAM" id="MobiDB-lite"/>
    </source>
</evidence>
<keyword evidence="2 6" id="KW-0812">Transmembrane</keyword>
<feature type="domain" description="Plant PDR ABC transporter associated" evidence="8">
    <location>
        <begin position="73"/>
        <end position="137"/>
    </location>
</feature>
<reference evidence="9" key="1">
    <citation type="submission" date="2022-11" db="EMBL/GenBank/DDBJ databases">
        <authorList>
            <person name="Hyden B.L."/>
            <person name="Feng K."/>
            <person name="Yates T."/>
            <person name="Jawdy S."/>
            <person name="Smart L.B."/>
            <person name="Muchero W."/>
        </authorList>
    </citation>
    <scope>NUCLEOTIDE SEQUENCE</scope>
    <source>
        <tissue evidence="9">Shoot tip</tissue>
    </source>
</reference>
<evidence type="ECO:0000256" key="1">
    <source>
        <dbReference type="ARBA" id="ARBA00004141"/>
    </source>
</evidence>
<dbReference type="Gene3D" id="3.40.50.300">
    <property type="entry name" value="P-loop containing nucleotide triphosphate hydrolases"/>
    <property type="match status" value="1"/>
</dbReference>
<keyword evidence="10" id="KW-1185">Reference proteome</keyword>
<evidence type="ECO:0000256" key="2">
    <source>
        <dbReference type="ARBA" id="ARBA00022692"/>
    </source>
</evidence>
<organism evidence="9 10">
    <name type="scientific">Salix viminalis</name>
    <name type="common">Common osier</name>
    <name type="synonym">Basket willow</name>
    <dbReference type="NCBI Taxonomy" id="40686"/>
    <lineage>
        <taxon>Eukaryota</taxon>
        <taxon>Viridiplantae</taxon>
        <taxon>Streptophyta</taxon>
        <taxon>Embryophyta</taxon>
        <taxon>Tracheophyta</taxon>
        <taxon>Spermatophyta</taxon>
        <taxon>Magnoliopsida</taxon>
        <taxon>eudicotyledons</taxon>
        <taxon>Gunneridae</taxon>
        <taxon>Pentapetalae</taxon>
        <taxon>rosids</taxon>
        <taxon>fabids</taxon>
        <taxon>Malpighiales</taxon>
        <taxon>Salicaceae</taxon>
        <taxon>Saliceae</taxon>
        <taxon>Salix</taxon>
    </lineage>
</organism>
<evidence type="ECO:0000256" key="6">
    <source>
        <dbReference type="SAM" id="Phobius"/>
    </source>
</evidence>
<feature type="transmembrane region" description="Helical" evidence="6">
    <location>
        <begin position="12"/>
        <end position="38"/>
    </location>
</feature>
<feature type="transmembrane region" description="Helical" evidence="6">
    <location>
        <begin position="101"/>
        <end position="122"/>
    </location>
</feature>
<dbReference type="Proteomes" id="UP001151529">
    <property type="component" value="Chromosome 3"/>
</dbReference>
<proteinExistence type="predicted"/>
<evidence type="ECO:0000256" key="3">
    <source>
        <dbReference type="ARBA" id="ARBA00022989"/>
    </source>
</evidence>
<feature type="domain" description="ABC-2 type transporter transmembrane" evidence="7">
    <location>
        <begin position="1"/>
        <end position="67"/>
    </location>
</feature>
<dbReference type="InterPro" id="IPR013581">
    <property type="entry name" value="PDR_assoc"/>
</dbReference>
<dbReference type="PANTHER" id="PTHR48040">
    <property type="entry name" value="PLEIOTROPIC DRUG RESISTANCE PROTEIN 1-LIKE ISOFORM X1"/>
    <property type="match status" value="1"/>
</dbReference>
<dbReference type="GO" id="GO:0016020">
    <property type="term" value="C:membrane"/>
    <property type="evidence" value="ECO:0007669"/>
    <property type="project" value="UniProtKB-SubCell"/>
</dbReference>
<evidence type="ECO:0008006" key="11">
    <source>
        <dbReference type="Google" id="ProtNLM"/>
    </source>
</evidence>